<dbReference type="InterPro" id="IPR014567">
    <property type="entry name" value="UCP031900"/>
</dbReference>
<accession>A0A1B4VDD1</accession>
<name>A0A1B4VDD1_9GAMM</name>
<gene>
    <name evidence="3" type="ORF">SVA_1182</name>
</gene>
<evidence type="ECO:0000259" key="2">
    <source>
        <dbReference type="Pfam" id="PF13449"/>
    </source>
</evidence>
<proteinExistence type="predicted"/>
<protein>
    <submittedName>
        <fullName evidence="3">Lipoprotein</fullName>
    </submittedName>
</protein>
<dbReference type="InterPro" id="IPR027372">
    <property type="entry name" value="Phytase-like_dom"/>
</dbReference>
<dbReference type="Proteomes" id="UP000218899">
    <property type="component" value="Chromosome"/>
</dbReference>
<feature type="signal peptide" evidence="1">
    <location>
        <begin position="1"/>
        <end position="28"/>
    </location>
</feature>
<dbReference type="OrthoDB" id="9798693at2"/>
<dbReference type="RefSeq" id="WP_096460096.1">
    <property type="nucleotide sequence ID" value="NZ_AP014936.1"/>
</dbReference>
<dbReference type="Pfam" id="PF13449">
    <property type="entry name" value="Phytase-like"/>
    <property type="match status" value="1"/>
</dbReference>
<keyword evidence="1" id="KW-0732">Signal</keyword>
<organism evidence="3 4">
    <name type="scientific">Sulfurifustis variabilis</name>
    <dbReference type="NCBI Taxonomy" id="1675686"/>
    <lineage>
        <taxon>Bacteria</taxon>
        <taxon>Pseudomonadati</taxon>
        <taxon>Pseudomonadota</taxon>
        <taxon>Gammaproteobacteria</taxon>
        <taxon>Acidiferrobacterales</taxon>
        <taxon>Acidiferrobacteraceae</taxon>
        <taxon>Sulfurifustis</taxon>
    </lineage>
</organism>
<dbReference type="PIRSF" id="PIRSF031900">
    <property type="entry name" value="UCP031900"/>
    <property type="match status" value="1"/>
</dbReference>
<feature type="domain" description="Phytase-like" evidence="2">
    <location>
        <begin position="72"/>
        <end position="323"/>
    </location>
</feature>
<evidence type="ECO:0000313" key="3">
    <source>
        <dbReference type="EMBL" id="BAU47757.1"/>
    </source>
</evidence>
<dbReference type="AlphaFoldDB" id="A0A1B4VDD1"/>
<reference evidence="3 4" key="1">
    <citation type="submission" date="2015-08" db="EMBL/GenBank/DDBJ databases">
        <title>Complete genome sequence of Sulfurifustis variabilis.</title>
        <authorList>
            <person name="Miura A."/>
            <person name="Kojima H."/>
            <person name="Fukui M."/>
        </authorList>
    </citation>
    <scope>NUCLEOTIDE SEQUENCE [LARGE SCALE GENOMIC DNA]</scope>
    <source>
        <strain evidence="4">skN76</strain>
    </source>
</reference>
<evidence type="ECO:0000256" key="1">
    <source>
        <dbReference type="SAM" id="SignalP"/>
    </source>
</evidence>
<dbReference type="EMBL" id="AP014936">
    <property type="protein sequence ID" value="BAU47757.1"/>
    <property type="molecule type" value="Genomic_DNA"/>
</dbReference>
<evidence type="ECO:0000313" key="4">
    <source>
        <dbReference type="Proteomes" id="UP000218899"/>
    </source>
</evidence>
<keyword evidence="3" id="KW-0449">Lipoprotein</keyword>
<sequence>MIRAAGAGGRRARALALAGLLLLGAAPAADRGIAIKARPVPLVENLAVGEAIGRIRFLGMLALPNINANGLRFAQLSDLAWDEDAGLLYAISDKGALFHLEPVLRDGALVDLRLIKAVPLRDPKTRQPLKHRYADAEGLEILNGNNGRADDAELLVSFERHPRLVRFRPDGYAIAEHQLPAPLRDGEAYVDGNKGLEAVCHDPAFGTLTVPEAPLQAEPAGFHRLYSTTGASWRYPAENQNRVVGLACLGGGEVIVLERDYGRLFWRSSIALKRLRLAGARVDAALSVEPLATLDTSEGFQIDNFEGIARHHGRRFFLMSDDNDLFIQRTLLLYIEVLDK</sequence>
<keyword evidence="4" id="KW-1185">Reference proteome</keyword>
<dbReference type="KEGG" id="sva:SVA_1182"/>
<feature type="chain" id="PRO_5008571511" evidence="1">
    <location>
        <begin position="29"/>
        <end position="340"/>
    </location>
</feature>